<evidence type="ECO:0000256" key="1">
    <source>
        <dbReference type="ARBA" id="ARBA00006817"/>
    </source>
</evidence>
<feature type="domain" description="Activator of Hsp90 ATPase homologue 1/2-like C-terminal" evidence="2">
    <location>
        <begin position="14"/>
        <end position="151"/>
    </location>
</feature>
<dbReference type="Proteomes" id="UP000181899">
    <property type="component" value="Unassembled WGS sequence"/>
</dbReference>
<dbReference type="OrthoDB" id="9786557at2"/>
<proteinExistence type="inferred from homology"/>
<evidence type="ECO:0000313" key="3">
    <source>
        <dbReference type="EMBL" id="SFN74430.1"/>
    </source>
</evidence>
<evidence type="ECO:0000259" key="2">
    <source>
        <dbReference type="Pfam" id="PF08327"/>
    </source>
</evidence>
<dbReference type="InterPro" id="IPR023393">
    <property type="entry name" value="START-like_dom_sf"/>
</dbReference>
<dbReference type="RefSeq" id="WP_074911957.1">
    <property type="nucleotide sequence ID" value="NZ_FOVK01000004.1"/>
</dbReference>
<gene>
    <name evidence="3" type="ORF">SAMN04488695_104222</name>
</gene>
<protein>
    <submittedName>
        <fullName evidence="3">Uncharacterized conserved protein YndB, AHSA1/START domain</fullName>
    </submittedName>
</protein>
<accession>A0A1I5BIF6</accession>
<dbReference type="Pfam" id="PF08327">
    <property type="entry name" value="AHSA1"/>
    <property type="match status" value="1"/>
</dbReference>
<name>A0A1I5BIF6_9CLOT</name>
<dbReference type="SUPFAM" id="SSF55961">
    <property type="entry name" value="Bet v1-like"/>
    <property type="match status" value="1"/>
</dbReference>
<sequence length="154" mass="17820">MNKDAIKICVKLPAVPKTVYETMLDPSKICFWRVPKEMKCTIHEFQVSVGGRVRISLTYLDDTQVGKTGDHTDTYHGRFTELKPYEKIVEELQFESEEKSLKNMMTLTFLLEEIKEGTKLTVIHEGLPESISMKDNEQGWLEALEQLRVILQLE</sequence>
<dbReference type="STRING" id="398199.SAMN05421804_1071"/>
<comment type="similarity">
    <text evidence="1">Belongs to the AHA1 family.</text>
</comment>
<keyword evidence="4" id="KW-1185">Reference proteome</keyword>
<dbReference type="AlphaFoldDB" id="A0A1I5BIF6"/>
<evidence type="ECO:0000313" key="4">
    <source>
        <dbReference type="Proteomes" id="UP000181899"/>
    </source>
</evidence>
<reference evidence="3 4" key="1">
    <citation type="submission" date="2016-10" db="EMBL/GenBank/DDBJ databases">
        <authorList>
            <person name="de Groot N.N."/>
        </authorList>
    </citation>
    <scope>NUCLEOTIDE SEQUENCE [LARGE SCALE GENOMIC DNA]</scope>
    <source>
        <strain evidence="3 4">ML2</strain>
    </source>
</reference>
<dbReference type="EMBL" id="FOVK01000004">
    <property type="protein sequence ID" value="SFN74430.1"/>
    <property type="molecule type" value="Genomic_DNA"/>
</dbReference>
<organism evidence="3 4">
    <name type="scientific">Proteiniclasticum ruminis</name>
    <dbReference type="NCBI Taxonomy" id="398199"/>
    <lineage>
        <taxon>Bacteria</taxon>
        <taxon>Bacillati</taxon>
        <taxon>Bacillota</taxon>
        <taxon>Clostridia</taxon>
        <taxon>Eubacteriales</taxon>
        <taxon>Clostridiaceae</taxon>
        <taxon>Proteiniclasticum</taxon>
    </lineage>
</organism>
<dbReference type="eggNOG" id="COG3832">
    <property type="taxonomic scope" value="Bacteria"/>
</dbReference>
<dbReference type="Gene3D" id="3.30.530.20">
    <property type="match status" value="1"/>
</dbReference>
<dbReference type="InterPro" id="IPR013538">
    <property type="entry name" value="ASHA1/2-like_C"/>
</dbReference>